<dbReference type="Pfam" id="PF02575">
    <property type="entry name" value="YbaB_DNA_bd"/>
    <property type="match status" value="1"/>
</dbReference>
<organism evidence="4 5">
    <name type="scientific">Pseudoramibacter alactolyticus ATCC 23263</name>
    <dbReference type="NCBI Taxonomy" id="887929"/>
    <lineage>
        <taxon>Bacteria</taxon>
        <taxon>Bacillati</taxon>
        <taxon>Bacillota</taxon>
        <taxon>Clostridia</taxon>
        <taxon>Eubacteriales</taxon>
        <taxon>Eubacteriaceae</taxon>
        <taxon>Pseudoramibacter</taxon>
    </lineage>
</organism>
<evidence type="ECO:0000313" key="4">
    <source>
        <dbReference type="EMBL" id="EFV00833.1"/>
    </source>
</evidence>
<reference evidence="4 5" key="1">
    <citation type="submission" date="2010-12" db="EMBL/GenBank/DDBJ databases">
        <authorList>
            <person name="Muzny D."/>
            <person name="Qin X."/>
            <person name="Deng J."/>
            <person name="Jiang H."/>
            <person name="Liu Y."/>
            <person name="Qu J."/>
            <person name="Song X.-Z."/>
            <person name="Zhang L."/>
            <person name="Thornton R."/>
            <person name="Coyle M."/>
            <person name="Francisco L."/>
            <person name="Jackson L."/>
            <person name="Javaid M."/>
            <person name="Korchina V."/>
            <person name="Kovar C."/>
            <person name="Mata R."/>
            <person name="Mathew T."/>
            <person name="Ngo R."/>
            <person name="Nguyen L."/>
            <person name="Nguyen N."/>
            <person name="Okwuonu G."/>
            <person name="Ongeri F."/>
            <person name="Pham C."/>
            <person name="Simmons D."/>
            <person name="Wilczek-Boney K."/>
            <person name="Hale W."/>
            <person name="Jakkamsetti A."/>
            <person name="Pham P."/>
            <person name="Ruth R."/>
            <person name="San Lucas F."/>
            <person name="Warren J."/>
            <person name="Zhang J."/>
            <person name="Zhao Z."/>
            <person name="Zhou C."/>
            <person name="Zhu D."/>
            <person name="Lee S."/>
            <person name="Bess C."/>
            <person name="Blankenburg K."/>
            <person name="Forbes L."/>
            <person name="Fu Q."/>
            <person name="Gubbala S."/>
            <person name="Hirani K."/>
            <person name="Jayaseelan J.C."/>
            <person name="Lara F."/>
            <person name="Munidasa M."/>
            <person name="Palculict T."/>
            <person name="Patil S."/>
            <person name="Pu L.-L."/>
            <person name="Saada N."/>
            <person name="Tang L."/>
            <person name="Weissenberger G."/>
            <person name="Zhu Y."/>
            <person name="Hemphill L."/>
            <person name="Shang Y."/>
            <person name="Youmans B."/>
            <person name="Ayvaz T."/>
            <person name="Ross M."/>
            <person name="Santibanez J."/>
            <person name="Aqrawi P."/>
            <person name="Gross S."/>
            <person name="Joshi V."/>
            <person name="Fowler G."/>
            <person name="Nazareth L."/>
            <person name="Reid J."/>
            <person name="Worley K."/>
            <person name="Petrosino J."/>
            <person name="Highlander S."/>
            <person name="Gibbs R."/>
        </authorList>
    </citation>
    <scope>NUCLEOTIDE SEQUENCE [LARGE SCALE GENOMIC DNA]</scope>
    <source>
        <strain evidence="4 5">ATCC 23263</strain>
    </source>
</reference>
<dbReference type="Proteomes" id="UP000004754">
    <property type="component" value="Unassembled WGS sequence"/>
</dbReference>
<dbReference type="EMBL" id="AEQN01000026">
    <property type="protein sequence ID" value="EFV00833.1"/>
    <property type="molecule type" value="Genomic_DNA"/>
</dbReference>
<dbReference type="GO" id="GO:0005829">
    <property type="term" value="C:cytosol"/>
    <property type="evidence" value="ECO:0007669"/>
    <property type="project" value="TreeGrafter"/>
</dbReference>
<dbReference type="SUPFAM" id="SSF82607">
    <property type="entry name" value="YbaB-like"/>
    <property type="match status" value="1"/>
</dbReference>
<dbReference type="eggNOG" id="COG0718">
    <property type="taxonomic scope" value="Bacteria"/>
</dbReference>
<dbReference type="RefSeq" id="WP_006599420.1">
    <property type="nucleotide sequence ID" value="NZ_GL622359.1"/>
</dbReference>
<accession>E6MJ13</accession>
<comment type="subunit">
    <text evidence="2">Homodimer.</text>
</comment>
<dbReference type="PIRSF" id="PIRSF004555">
    <property type="entry name" value="UCP004555"/>
    <property type="match status" value="1"/>
</dbReference>
<keyword evidence="5" id="KW-1185">Reference proteome</keyword>
<dbReference type="GO" id="GO:0003677">
    <property type="term" value="F:DNA binding"/>
    <property type="evidence" value="ECO:0007669"/>
    <property type="project" value="UniProtKB-UniRule"/>
</dbReference>
<dbReference type="InterPro" id="IPR004401">
    <property type="entry name" value="YbaB/EbfC"/>
</dbReference>
<dbReference type="HAMAP" id="MF_00274">
    <property type="entry name" value="DNA_YbaB_EbfC"/>
    <property type="match status" value="1"/>
</dbReference>
<name>E6MJ13_9FIRM</name>
<comment type="function">
    <text evidence="2">Binds to DNA and alters its conformation. May be involved in regulation of gene expression, nucleoid organization and DNA protection.</text>
</comment>
<keyword evidence="2" id="KW-0963">Cytoplasm</keyword>
<evidence type="ECO:0000256" key="1">
    <source>
        <dbReference type="ARBA" id="ARBA00023125"/>
    </source>
</evidence>
<keyword evidence="1 2" id="KW-0238">DNA-binding</keyword>
<evidence type="ECO:0000256" key="2">
    <source>
        <dbReference type="HAMAP-Rule" id="MF_00274"/>
    </source>
</evidence>
<feature type="compositionally biased region" description="Low complexity" evidence="3">
    <location>
        <begin position="16"/>
        <end position="33"/>
    </location>
</feature>
<protein>
    <recommendedName>
        <fullName evidence="2">Nucleoid-associated protein HMP0721_1998</fullName>
    </recommendedName>
</protein>
<evidence type="ECO:0000313" key="5">
    <source>
        <dbReference type="Proteomes" id="UP000004754"/>
    </source>
</evidence>
<gene>
    <name evidence="4" type="ORF">HMP0721_1998</name>
</gene>
<dbReference type="STRING" id="887929.HMP0721_1998"/>
<dbReference type="GO" id="GO:0043590">
    <property type="term" value="C:bacterial nucleoid"/>
    <property type="evidence" value="ECO:0007669"/>
    <property type="project" value="UniProtKB-UniRule"/>
</dbReference>
<comment type="caution">
    <text evidence="4">The sequence shown here is derived from an EMBL/GenBank/DDBJ whole genome shotgun (WGS) entry which is preliminary data.</text>
</comment>
<feature type="region of interest" description="Disordered" evidence="3">
    <location>
        <begin position="1"/>
        <end position="43"/>
    </location>
</feature>
<sequence>MSRMKRRAPRGGGKVNQKNMMKQIQQMQAQMQRAQEDLEEQEIEGTAGGGAVKVVMTGAKVVKSVKIDPDVIDEDDVEMLEDLIVAAVNEANSRVDELTGSEMGKLTEGISMPNIPGLS</sequence>
<dbReference type="NCBIfam" id="TIGR00103">
    <property type="entry name" value="DNA_YbaB_EbfC"/>
    <property type="match status" value="1"/>
</dbReference>
<proteinExistence type="inferred from homology"/>
<dbReference type="HOGENOM" id="CLU_140930_4_1_9"/>
<dbReference type="PANTHER" id="PTHR33449:SF1">
    <property type="entry name" value="NUCLEOID-ASSOCIATED PROTEIN YBAB"/>
    <property type="match status" value="1"/>
</dbReference>
<dbReference type="Gene3D" id="3.30.1310.10">
    <property type="entry name" value="Nucleoid-associated protein YbaB-like domain"/>
    <property type="match status" value="1"/>
</dbReference>
<dbReference type="AlphaFoldDB" id="E6MJ13"/>
<dbReference type="InterPro" id="IPR036894">
    <property type="entry name" value="YbaB-like_sf"/>
</dbReference>
<comment type="subcellular location">
    <subcellularLocation>
        <location evidence="2">Cytoplasm</location>
        <location evidence="2">Nucleoid</location>
    </subcellularLocation>
</comment>
<comment type="similarity">
    <text evidence="2">Belongs to the YbaB/EbfC family.</text>
</comment>
<dbReference type="PANTHER" id="PTHR33449">
    <property type="entry name" value="NUCLEOID-ASSOCIATED PROTEIN YBAB"/>
    <property type="match status" value="1"/>
</dbReference>
<evidence type="ECO:0000256" key="3">
    <source>
        <dbReference type="SAM" id="MobiDB-lite"/>
    </source>
</evidence>